<dbReference type="InterPro" id="IPR011051">
    <property type="entry name" value="RmlC_Cupin_sf"/>
</dbReference>
<dbReference type="RefSeq" id="WP_390469796.1">
    <property type="nucleotide sequence ID" value="NZ_BAABXL010000001.1"/>
</dbReference>
<protein>
    <submittedName>
        <fullName evidence="5">AraC family transcriptional regulator</fullName>
    </submittedName>
</protein>
<keyword evidence="3" id="KW-0804">Transcription</keyword>
<dbReference type="InterPro" id="IPR013096">
    <property type="entry name" value="Cupin_2"/>
</dbReference>
<feature type="domain" description="HTH araC/xylS-type" evidence="4">
    <location>
        <begin position="198"/>
        <end position="296"/>
    </location>
</feature>
<dbReference type="Pfam" id="PF07883">
    <property type="entry name" value="Cupin_2"/>
    <property type="match status" value="1"/>
</dbReference>
<evidence type="ECO:0000256" key="2">
    <source>
        <dbReference type="ARBA" id="ARBA00023125"/>
    </source>
</evidence>
<keyword evidence="2" id="KW-0238">DNA-binding</keyword>
<evidence type="ECO:0000313" key="5">
    <source>
        <dbReference type="EMBL" id="GAA6268837.1"/>
    </source>
</evidence>
<dbReference type="Gene3D" id="1.10.10.60">
    <property type="entry name" value="Homeodomain-like"/>
    <property type="match status" value="2"/>
</dbReference>
<keyword evidence="6" id="KW-1185">Reference proteome</keyword>
<dbReference type="SUPFAM" id="SSF51182">
    <property type="entry name" value="RmlC-like cupins"/>
    <property type="match status" value="1"/>
</dbReference>
<dbReference type="InterPro" id="IPR009057">
    <property type="entry name" value="Homeodomain-like_sf"/>
</dbReference>
<dbReference type="SMART" id="SM00342">
    <property type="entry name" value="HTH_ARAC"/>
    <property type="match status" value="1"/>
</dbReference>
<dbReference type="EMBL" id="BAABXL010000001">
    <property type="protein sequence ID" value="GAA6268837.1"/>
    <property type="molecule type" value="Genomic_DNA"/>
</dbReference>
<dbReference type="PANTHER" id="PTHR43280">
    <property type="entry name" value="ARAC-FAMILY TRANSCRIPTIONAL REGULATOR"/>
    <property type="match status" value="1"/>
</dbReference>
<comment type="caution">
    <text evidence="5">The sequence shown here is derived from an EMBL/GenBank/DDBJ whole genome shotgun (WGS) entry which is preliminary data.</text>
</comment>
<dbReference type="InterPro" id="IPR018060">
    <property type="entry name" value="HTH_AraC"/>
</dbReference>
<evidence type="ECO:0000256" key="3">
    <source>
        <dbReference type="ARBA" id="ARBA00023163"/>
    </source>
</evidence>
<keyword evidence="1" id="KW-0805">Transcription regulation</keyword>
<evidence type="ECO:0000256" key="1">
    <source>
        <dbReference type="ARBA" id="ARBA00023015"/>
    </source>
</evidence>
<sequence length="379" mass="44402">MDSQIHAILWVIMMKGVRKAMEQLHYNYSRKNINIETDQSVYRIGSYHYNWHQDLEFLLVLKGEIEVCSENVNRILQEDDLILINSNSGHATFSRESGSIAMVLHVNPAFLKDYYEDAEYLHFQLCSDPATRQGEIFRLMRKNLADMMFGARGENSQQKLLFDHSFYNLMYLLISEFPPKRIQSAAFHLSQKKLDAIDRMIRYINRNYCRRIGLDMLAKESGYNPSYVSQLFKTYLGINFYDYLTRIRLREATRALSRSDAKILDIAMEHGFADLKSFNAAFKESFHKSPTEYRRQLSADHALSDLEFKKTFISADDPYVCRKLEQYREKKERESCGSHMGPACDAAREHILRLHQLAGEFISEADKLSREIDSWETER</sequence>
<dbReference type="InterPro" id="IPR014710">
    <property type="entry name" value="RmlC-like_jellyroll"/>
</dbReference>
<dbReference type="PANTHER" id="PTHR43280:SF2">
    <property type="entry name" value="HTH-TYPE TRANSCRIPTIONAL REGULATOR EXSA"/>
    <property type="match status" value="1"/>
</dbReference>
<name>A0ABQ0AXS9_9FIRM</name>
<dbReference type="Pfam" id="PF12833">
    <property type="entry name" value="HTH_18"/>
    <property type="match status" value="1"/>
</dbReference>
<dbReference type="SUPFAM" id="SSF46689">
    <property type="entry name" value="Homeodomain-like"/>
    <property type="match status" value="2"/>
</dbReference>
<dbReference type="PROSITE" id="PS01124">
    <property type="entry name" value="HTH_ARAC_FAMILY_2"/>
    <property type="match status" value="1"/>
</dbReference>
<accession>A0ABQ0AXS9</accession>
<organism evidence="5 6">
    <name type="scientific">Enterocloster alcoholdehydrogenati</name>
    <dbReference type="NCBI Taxonomy" id="2547410"/>
    <lineage>
        <taxon>Bacteria</taxon>
        <taxon>Bacillati</taxon>
        <taxon>Bacillota</taxon>
        <taxon>Clostridia</taxon>
        <taxon>Lachnospirales</taxon>
        <taxon>Lachnospiraceae</taxon>
        <taxon>Enterocloster</taxon>
    </lineage>
</organism>
<reference evidence="5 6" key="1">
    <citation type="submission" date="2024-04" db="EMBL/GenBank/DDBJ databases">
        <title>Defined microbial consortia suppress multidrug-resistant proinflammatory Enterobacteriaceae via ecological control.</title>
        <authorList>
            <person name="Furuichi M."/>
            <person name="Kawaguchi T."/>
            <person name="Pust M."/>
            <person name="Yasuma K."/>
            <person name="Plichta D."/>
            <person name="Hasegawa N."/>
            <person name="Ohya T."/>
            <person name="Bhattarai S."/>
            <person name="Sasajima S."/>
            <person name="Aoto Y."/>
            <person name="Tuganbaev T."/>
            <person name="Yaginuma M."/>
            <person name="Ueda M."/>
            <person name="Okahashi N."/>
            <person name="Amafuji K."/>
            <person name="Kiridooshi Y."/>
            <person name="Sugita K."/>
            <person name="Strazar M."/>
            <person name="Skelly A."/>
            <person name="Suda W."/>
            <person name="Hattori M."/>
            <person name="Nakamoto N."/>
            <person name="Caballero S."/>
            <person name="Norman J."/>
            <person name="Olle B."/>
            <person name="Tanoue T."/>
            <person name="Arita M."/>
            <person name="Bucci V."/>
            <person name="Atarashi K."/>
            <person name="Xavier R."/>
            <person name="Honda K."/>
        </authorList>
    </citation>
    <scope>NUCLEOTIDE SEQUENCE [LARGE SCALE GENOMIC DNA]</scope>
    <source>
        <strain evidence="6">f13</strain>
    </source>
</reference>
<proteinExistence type="predicted"/>
<evidence type="ECO:0000313" key="6">
    <source>
        <dbReference type="Proteomes" id="UP001600894"/>
    </source>
</evidence>
<dbReference type="Gene3D" id="2.60.120.10">
    <property type="entry name" value="Jelly Rolls"/>
    <property type="match status" value="1"/>
</dbReference>
<evidence type="ECO:0000259" key="4">
    <source>
        <dbReference type="PROSITE" id="PS01124"/>
    </source>
</evidence>
<gene>
    <name evidence="5" type="ORF">F130042H8_18970</name>
</gene>
<dbReference type="Proteomes" id="UP001600894">
    <property type="component" value="Unassembled WGS sequence"/>
</dbReference>